<keyword evidence="3" id="KW-0813">Transport</keyword>
<dbReference type="Proteomes" id="UP001595621">
    <property type="component" value="Unassembled WGS sequence"/>
</dbReference>
<dbReference type="SUPFAM" id="SSF56925">
    <property type="entry name" value="OMPA-like"/>
    <property type="match status" value="1"/>
</dbReference>
<evidence type="ECO:0000256" key="9">
    <source>
        <dbReference type="ARBA" id="ARBA00023237"/>
    </source>
</evidence>
<dbReference type="RefSeq" id="WP_248935039.1">
    <property type="nucleotide sequence ID" value="NZ_JAKILF010000002.1"/>
</dbReference>
<evidence type="ECO:0000256" key="1">
    <source>
        <dbReference type="ARBA" id="ARBA00004571"/>
    </source>
</evidence>
<evidence type="ECO:0000256" key="11">
    <source>
        <dbReference type="SAM" id="SignalP"/>
    </source>
</evidence>
<comment type="caution">
    <text evidence="13">The sequence shown here is derived from an EMBL/GenBank/DDBJ whole genome shotgun (WGS) entry which is preliminary data.</text>
</comment>
<evidence type="ECO:0000256" key="4">
    <source>
        <dbReference type="ARBA" id="ARBA00022452"/>
    </source>
</evidence>
<feature type="chain" id="PRO_5045416233" evidence="11">
    <location>
        <begin position="24"/>
        <end position="370"/>
    </location>
</feature>
<evidence type="ECO:0000256" key="3">
    <source>
        <dbReference type="ARBA" id="ARBA00022448"/>
    </source>
</evidence>
<feature type="signal peptide" evidence="11">
    <location>
        <begin position="1"/>
        <end position="23"/>
    </location>
</feature>
<dbReference type="Pfam" id="PF00691">
    <property type="entry name" value="OmpA"/>
    <property type="match status" value="1"/>
</dbReference>
<dbReference type="InterPro" id="IPR050330">
    <property type="entry name" value="Bact_OuterMem_StrucFunc"/>
</dbReference>
<keyword evidence="14" id="KW-1185">Reference proteome</keyword>
<evidence type="ECO:0000256" key="8">
    <source>
        <dbReference type="ARBA" id="ARBA00023136"/>
    </source>
</evidence>
<protein>
    <submittedName>
        <fullName evidence="13">OmpA family protein</fullName>
    </submittedName>
</protein>
<accession>A0ABV7GFA1</accession>
<dbReference type="InterPro" id="IPR011250">
    <property type="entry name" value="OMP/PagP_B-barrel"/>
</dbReference>
<comment type="similarity">
    <text evidence="2">Belongs to the outer membrane OOP (TC 1.B.6) superfamily. OmpA family.</text>
</comment>
<evidence type="ECO:0000259" key="12">
    <source>
        <dbReference type="PROSITE" id="PS51123"/>
    </source>
</evidence>
<gene>
    <name evidence="13" type="ORF">ACFOE0_05915</name>
</gene>
<organism evidence="13 14">
    <name type="scientific">Shewanella submarina</name>
    <dbReference type="NCBI Taxonomy" id="2016376"/>
    <lineage>
        <taxon>Bacteria</taxon>
        <taxon>Pseudomonadati</taxon>
        <taxon>Pseudomonadota</taxon>
        <taxon>Gammaproteobacteria</taxon>
        <taxon>Alteromonadales</taxon>
        <taxon>Shewanellaceae</taxon>
        <taxon>Shewanella</taxon>
    </lineage>
</organism>
<dbReference type="PROSITE" id="PS51123">
    <property type="entry name" value="OMPA_2"/>
    <property type="match status" value="1"/>
</dbReference>
<keyword evidence="11" id="KW-0732">Signal</keyword>
<evidence type="ECO:0000256" key="6">
    <source>
        <dbReference type="ARBA" id="ARBA00023065"/>
    </source>
</evidence>
<dbReference type="InterPro" id="IPR006664">
    <property type="entry name" value="OMP_bac"/>
</dbReference>
<dbReference type="Pfam" id="PF01389">
    <property type="entry name" value="OmpA_membrane"/>
    <property type="match status" value="1"/>
</dbReference>
<dbReference type="InterPro" id="IPR036737">
    <property type="entry name" value="OmpA-like_sf"/>
</dbReference>
<keyword evidence="8 10" id="KW-0472">Membrane</keyword>
<evidence type="ECO:0000313" key="13">
    <source>
        <dbReference type="EMBL" id="MFC3137727.1"/>
    </source>
</evidence>
<dbReference type="Gene3D" id="3.30.1330.60">
    <property type="entry name" value="OmpA-like domain"/>
    <property type="match status" value="1"/>
</dbReference>
<dbReference type="CDD" id="cd07185">
    <property type="entry name" value="OmpA_C-like"/>
    <property type="match status" value="1"/>
</dbReference>
<proteinExistence type="inferred from homology"/>
<dbReference type="PANTHER" id="PTHR30329:SF21">
    <property type="entry name" value="LIPOPROTEIN YIAD-RELATED"/>
    <property type="match status" value="1"/>
</dbReference>
<dbReference type="SUPFAM" id="SSF103088">
    <property type="entry name" value="OmpA-like"/>
    <property type="match status" value="1"/>
</dbReference>
<dbReference type="PRINTS" id="PR01021">
    <property type="entry name" value="OMPADOMAIN"/>
</dbReference>
<reference evidence="14" key="1">
    <citation type="journal article" date="2019" name="Int. J. Syst. Evol. Microbiol.">
        <title>The Global Catalogue of Microorganisms (GCM) 10K type strain sequencing project: providing services to taxonomists for standard genome sequencing and annotation.</title>
        <authorList>
            <consortium name="The Broad Institute Genomics Platform"/>
            <consortium name="The Broad Institute Genome Sequencing Center for Infectious Disease"/>
            <person name="Wu L."/>
            <person name="Ma J."/>
        </authorList>
    </citation>
    <scope>NUCLEOTIDE SEQUENCE [LARGE SCALE GENOMIC DNA]</scope>
    <source>
        <strain evidence="14">KCTC 52277</strain>
    </source>
</reference>
<evidence type="ECO:0000256" key="2">
    <source>
        <dbReference type="ARBA" id="ARBA00005710"/>
    </source>
</evidence>
<dbReference type="EMBL" id="JBHRTD010000006">
    <property type="protein sequence ID" value="MFC3137727.1"/>
    <property type="molecule type" value="Genomic_DNA"/>
</dbReference>
<comment type="subcellular location">
    <subcellularLocation>
        <location evidence="1">Cell outer membrane</location>
        <topology evidence="1">Multi-pass membrane protein</topology>
    </subcellularLocation>
</comment>
<keyword evidence="5" id="KW-0812">Transmembrane</keyword>
<dbReference type="PANTHER" id="PTHR30329">
    <property type="entry name" value="STATOR ELEMENT OF FLAGELLAR MOTOR COMPLEX"/>
    <property type="match status" value="1"/>
</dbReference>
<feature type="domain" description="OmpA-like" evidence="12">
    <location>
        <begin position="246"/>
        <end position="364"/>
    </location>
</feature>
<evidence type="ECO:0000256" key="5">
    <source>
        <dbReference type="ARBA" id="ARBA00022692"/>
    </source>
</evidence>
<keyword evidence="9" id="KW-0998">Cell outer membrane</keyword>
<evidence type="ECO:0000256" key="10">
    <source>
        <dbReference type="PROSITE-ProRule" id="PRU00473"/>
    </source>
</evidence>
<keyword evidence="7" id="KW-0626">Porin</keyword>
<evidence type="ECO:0000256" key="7">
    <source>
        <dbReference type="ARBA" id="ARBA00023114"/>
    </source>
</evidence>
<dbReference type="InterPro" id="IPR000498">
    <property type="entry name" value="OmpA-like_TM_dom"/>
</dbReference>
<evidence type="ECO:0000313" key="14">
    <source>
        <dbReference type="Proteomes" id="UP001595621"/>
    </source>
</evidence>
<dbReference type="Gene3D" id="2.40.160.20">
    <property type="match status" value="1"/>
</dbReference>
<keyword evidence="4" id="KW-1134">Transmembrane beta strand</keyword>
<sequence length="370" mass="40830">MMNRMLSVALLSALIPASLAANAKDDDGLSPWYIGAGVGVNDYEYNFPDKINQEDDPYAWEAFVGYQMSEHYAFEVGYRNLGRATWVDWSNNQNDAGARGLSLSLVGTIPIYGDFHAIAEAGAMHYTLKNNRNWGANQYSDSGWSPYAGLGLGYYITDNIQLAAKYRRYGNLEDDRYNTLDMDSNYWGATIAYRFGSTSKPAPTPPPVVEEVVITDADQDGVPDRVDQCPDTPAEYMVDSNGCTVFEETVQNLHIDAKFANNSADLDKSSMDEVAMLAEFMKQNPKSTVLIKGFASNTGNPDYNMKLSQRRAESVARALETEFGIEASRISARGYGITQPLIPGTSKEANEANRRIEADVTVVDMVPTSR</sequence>
<dbReference type="InterPro" id="IPR006665">
    <property type="entry name" value="OmpA-like"/>
</dbReference>
<keyword evidence="6" id="KW-0406">Ion transport</keyword>
<name>A0ABV7GFA1_9GAMM</name>